<name>A0AAQ4DC38_AMBAM</name>
<evidence type="ECO:0000259" key="7">
    <source>
        <dbReference type="PROSITE" id="PS50199"/>
    </source>
</evidence>
<dbReference type="GO" id="GO:0008270">
    <property type="term" value="F:zinc ion binding"/>
    <property type="evidence" value="ECO:0007669"/>
    <property type="project" value="UniProtKB-KW"/>
</dbReference>
<evidence type="ECO:0000313" key="9">
    <source>
        <dbReference type="Proteomes" id="UP001321473"/>
    </source>
</evidence>
<feature type="compositionally biased region" description="Pro residues" evidence="6">
    <location>
        <begin position="295"/>
        <end position="307"/>
    </location>
</feature>
<dbReference type="Gene3D" id="2.30.30.380">
    <property type="entry name" value="Zn-finger domain of Sec23/24"/>
    <property type="match status" value="1"/>
</dbReference>
<gene>
    <name evidence="8" type="ORF">V5799_028704</name>
</gene>
<dbReference type="PANTHER" id="PTHR46253">
    <property type="entry name" value="TGF-BETA-ACTIVATED KINASE 1 AND MAP3K7-BINDING PROTEIN TAB"/>
    <property type="match status" value="1"/>
</dbReference>
<dbReference type="EMBL" id="JARKHS020032428">
    <property type="protein sequence ID" value="KAK8760028.1"/>
    <property type="molecule type" value="Genomic_DNA"/>
</dbReference>
<feature type="coiled-coil region" evidence="5">
    <location>
        <begin position="205"/>
        <end position="269"/>
    </location>
</feature>
<feature type="compositionally biased region" description="Polar residues" evidence="6">
    <location>
        <begin position="318"/>
        <end position="327"/>
    </location>
</feature>
<evidence type="ECO:0000256" key="2">
    <source>
        <dbReference type="ARBA" id="ARBA00022771"/>
    </source>
</evidence>
<dbReference type="PROSITE" id="PS50199">
    <property type="entry name" value="ZF_RANBP2_2"/>
    <property type="match status" value="1"/>
</dbReference>
<evidence type="ECO:0000256" key="5">
    <source>
        <dbReference type="SAM" id="Coils"/>
    </source>
</evidence>
<keyword evidence="1" id="KW-0479">Metal-binding</keyword>
<sequence length="369" mass="41859">MAMCSVPPVHQDLYNDMRAQFPELPDAVIQSYVQLYPRNRAECIEHLTRASQDQLYSQFDSEELSINREGMRPAVPRLFEPLEPPFPVDQDLPPPYPGVLTPVTPPTPQSPLVHRHQRSPQATTVHATSQITPLVPPHFPASQSNQPLARTDYRPQVPISMPSSQYGAGWSQAPAMDSPMNRLHHSPPVIDNMIQTLLTHQRQRLELLQRMYAQQVQVLQQLRSEVEAKESRLMCKHLIDVTPSQMEELRNLRRRNRTLNVECHCLLNEVDLYSRGEVPLGATDEHFYQRLNPGQPMPHPAPPPSRPPILSLPRVHSNAPSPRSGSILSEDEENQEDNRWKCSKCTFLNHPALEACEVCEMPKAPSTAV</sequence>
<dbReference type="InterPro" id="IPR001876">
    <property type="entry name" value="Znf_RanBP2"/>
</dbReference>
<keyword evidence="2 4" id="KW-0863">Zinc-finger</keyword>
<evidence type="ECO:0000256" key="6">
    <source>
        <dbReference type="SAM" id="MobiDB-lite"/>
    </source>
</evidence>
<evidence type="ECO:0000256" key="1">
    <source>
        <dbReference type="ARBA" id="ARBA00022723"/>
    </source>
</evidence>
<keyword evidence="9" id="KW-1185">Reference proteome</keyword>
<accession>A0AAQ4DC38</accession>
<evidence type="ECO:0000313" key="8">
    <source>
        <dbReference type="EMBL" id="KAK8760028.1"/>
    </source>
</evidence>
<feature type="domain" description="RanBP2-type" evidence="7">
    <location>
        <begin position="336"/>
        <end position="365"/>
    </location>
</feature>
<evidence type="ECO:0000256" key="3">
    <source>
        <dbReference type="ARBA" id="ARBA00022833"/>
    </source>
</evidence>
<dbReference type="Gene3D" id="1.10.8.10">
    <property type="entry name" value="DNA helicase RuvA subunit, C-terminal domain"/>
    <property type="match status" value="1"/>
</dbReference>
<protein>
    <recommendedName>
        <fullName evidence="7">RanBP2-type domain-containing protein</fullName>
    </recommendedName>
</protein>
<feature type="region of interest" description="Disordered" evidence="6">
    <location>
        <begin position="292"/>
        <end position="333"/>
    </location>
</feature>
<dbReference type="SUPFAM" id="SSF90209">
    <property type="entry name" value="Ran binding protein zinc finger-like"/>
    <property type="match status" value="1"/>
</dbReference>
<keyword evidence="3" id="KW-0862">Zinc</keyword>
<reference evidence="8 9" key="1">
    <citation type="journal article" date="2023" name="Arcadia Sci">
        <title>De novo assembly of a long-read Amblyomma americanum tick genome.</title>
        <authorList>
            <person name="Chou S."/>
            <person name="Poskanzer K.E."/>
            <person name="Rollins M."/>
            <person name="Thuy-Boun P.S."/>
        </authorList>
    </citation>
    <scope>NUCLEOTIDE SEQUENCE [LARGE SCALE GENOMIC DNA]</scope>
    <source>
        <strain evidence="8">F_SG_1</strain>
        <tissue evidence="8">Salivary glands</tissue>
    </source>
</reference>
<dbReference type="SMART" id="SM00547">
    <property type="entry name" value="ZnF_RBZ"/>
    <property type="match status" value="1"/>
</dbReference>
<dbReference type="InterPro" id="IPR036443">
    <property type="entry name" value="Znf_RanBP2_sf"/>
</dbReference>
<comment type="caution">
    <text evidence="8">The sequence shown here is derived from an EMBL/GenBank/DDBJ whole genome shotgun (WGS) entry which is preliminary data.</text>
</comment>
<dbReference type="PANTHER" id="PTHR46253:SF1">
    <property type="entry name" value="TAB2"/>
    <property type="match status" value="1"/>
</dbReference>
<organism evidence="8 9">
    <name type="scientific">Amblyomma americanum</name>
    <name type="common">Lone star tick</name>
    <dbReference type="NCBI Taxonomy" id="6943"/>
    <lineage>
        <taxon>Eukaryota</taxon>
        <taxon>Metazoa</taxon>
        <taxon>Ecdysozoa</taxon>
        <taxon>Arthropoda</taxon>
        <taxon>Chelicerata</taxon>
        <taxon>Arachnida</taxon>
        <taxon>Acari</taxon>
        <taxon>Parasitiformes</taxon>
        <taxon>Ixodida</taxon>
        <taxon>Ixodoidea</taxon>
        <taxon>Ixodidae</taxon>
        <taxon>Amblyomminae</taxon>
        <taxon>Amblyomma</taxon>
    </lineage>
</organism>
<dbReference type="PROSITE" id="PS01358">
    <property type="entry name" value="ZF_RANBP2_1"/>
    <property type="match status" value="1"/>
</dbReference>
<dbReference type="Proteomes" id="UP001321473">
    <property type="component" value="Unassembled WGS sequence"/>
</dbReference>
<keyword evidence="5" id="KW-0175">Coiled coil</keyword>
<proteinExistence type="predicted"/>
<evidence type="ECO:0000256" key="4">
    <source>
        <dbReference type="PROSITE-ProRule" id="PRU00322"/>
    </source>
</evidence>
<dbReference type="AlphaFoldDB" id="A0AAQ4DC38"/>